<dbReference type="Proteomes" id="UP001501480">
    <property type="component" value="Unassembled WGS sequence"/>
</dbReference>
<dbReference type="EMBL" id="BAAAPY010000001">
    <property type="protein sequence ID" value="GAA2071601.1"/>
    <property type="molecule type" value="Genomic_DNA"/>
</dbReference>
<reference evidence="3 4" key="1">
    <citation type="journal article" date="2019" name="Int. J. Syst. Evol. Microbiol.">
        <title>The Global Catalogue of Microorganisms (GCM) 10K type strain sequencing project: providing services to taxonomists for standard genome sequencing and annotation.</title>
        <authorList>
            <consortium name="The Broad Institute Genomics Platform"/>
            <consortium name="The Broad Institute Genome Sequencing Center for Infectious Disease"/>
            <person name="Wu L."/>
            <person name="Ma J."/>
        </authorList>
    </citation>
    <scope>NUCLEOTIDE SEQUENCE [LARGE SCALE GENOMIC DNA]</scope>
    <source>
        <strain evidence="3 4">JCM 15749</strain>
    </source>
</reference>
<dbReference type="SUPFAM" id="SSF53271">
    <property type="entry name" value="PRTase-like"/>
    <property type="match status" value="1"/>
</dbReference>
<dbReference type="Gene3D" id="3.40.50.2020">
    <property type="match status" value="1"/>
</dbReference>
<dbReference type="InterPro" id="IPR029057">
    <property type="entry name" value="PRTase-like"/>
</dbReference>
<dbReference type="RefSeq" id="WP_344324310.1">
    <property type="nucleotide sequence ID" value="NZ_BAAAPY010000001.1"/>
</dbReference>
<evidence type="ECO:0000313" key="4">
    <source>
        <dbReference type="Proteomes" id="UP001501480"/>
    </source>
</evidence>
<protein>
    <submittedName>
        <fullName evidence="3">ComF family protein</fullName>
    </submittedName>
</protein>
<dbReference type="InterPro" id="IPR051910">
    <property type="entry name" value="ComF/GntX_DNA_util-trans"/>
</dbReference>
<organism evidence="3 4">
    <name type="scientific">Aeromicrobium halocynthiae</name>
    <dbReference type="NCBI Taxonomy" id="560557"/>
    <lineage>
        <taxon>Bacteria</taxon>
        <taxon>Bacillati</taxon>
        <taxon>Actinomycetota</taxon>
        <taxon>Actinomycetes</taxon>
        <taxon>Propionibacteriales</taxon>
        <taxon>Nocardioidaceae</taxon>
        <taxon>Aeromicrobium</taxon>
    </lineage>
</organism>
<dbReference type="PANTHER" id="PTHR47505">
    <property type="entry name" value="DNA UTILIZATION PROTEIN YHGH"/>
    <property type="match status" value="1"/>
</dbReference>
<evidence type="ECO:0000256" key="1">
    <source>
        <dbReference type="ARBA" id="ARBA00008007"/>
    </source>
</evidence>
<evidence type="ECO:0000313" key="3">
    <source>
        <dbReference type="EMBL" id="GAA2071601.1"/>
    </source>
</evidence>
<proteinExistence type="inferred from homology"/>
<dbReference type="InterPro" id="IPR000836">
    <property type="entry name" value="PRTase_dom"/>
</dbReference>
<dbReference type="PANTHER" id="PTHR47505:SF1">
    <property type="entry name" value="DNA UTILIZATION PROTEIN YHGH"/>
    <property type="match status" value="1"/>
</dbReference>
<feature type="domain" description="Phosphoribosyltransferase" evidence="2">
    <location>
        <begin position="123"/>
        <end position="219"/>
    </location>
</feature>
<comment type="similarity">
    <text evidence="1">Belongs to the ComF/GntX family.</text>
</comment>
<name>A0ABN2VT40_9ACTN</name>
<dbReference type="Pfam" id="PF00156">
    <property type="entry name" value="Pribosyltran"/>
    <property type="match status" value="1"/>
</dbReference>
<accession>A0ABN2VT40</accession>
<evidence type="ECO:0000259" key="2">
    <source>
        <dbReference type="Pfam" id="PF00156"/>
    </source>
</evidence>
<gene>
    <name evidence="3" type="ORF">GCM10009821_06830</name>
</gene>
<comment type="caution">
    <text evidence="3">The sequence shown here is derived from an EMBL/GenBank/DDBJ whole genome shotgun (WGS) entry which is preliminary data.</text>
</comment>
<sequence length="220" mass="22616">MQSSPSLATAAADLLLGATCPGCGTPSRTVCPTCLRELVPAPRVVLDDPVPIVSGGSHAGTLREVVIAWKEHGRRGLTPVLGHLAASAALELVEAAPAISLVPVPTSRRSRRARGADVVAALATATARLLTDLDVDCATRGLLHMRRQTRDQADLGARERAANLSGAYLASAPRTAPGPRRAVVVLDDVVTTGATLAEAVRALRAAGHPVLGAVTVCSRD</sequence>
<keyword evidence="4" id="KW-1185">Reference proteome</keyword>